<dbReference type="Pfam" id="PF08240">
    <property type="entry name" value="ADH_N"/>
    <property type="match status" value="1"/>
</dbReference>
<dbReference type="InterPro" id="IPR036291">
    <property type="entry name" value="NAD(P)-bd_dom_sf"/>
</dbReference>
<feature type="domain" description="Enoyl reductase (ER)" evidence="1">
    <location>
        <begin position="13"/>
        <end position="328"/>
    </location>
</feature>
<dbReference type="InterPro" id="IPR052711">
    <property type="entry name" value="Zinc_ADH-like"/>
</dbReference>
<dbReference type="AlphaFoldDB" id="A0A6G9XQR5"/>
<dbReference type="EMBL" id="CP046171">
    <property type="protein sequence ID" value="QIS03291.1"/>
    <property type="molecule type" value="Genomic_DNA"/>
</dbReference>
<proteinExistence type="predicted"/>
<dbReference type="SUPFAM" id="SSF51735">
    <property type="entry name" value="NAD(P)-binding Rossmann-fold domains"/>
    <property type="match status" value="1"/>
</dbReference>
<evidence type="ECO:0000259" key="1">
    <source>
        <dbReference type="SMART" id="SM00829"/>
    </source>
</evidence>
<dbReference type="PANTHER" id="PTHR45033">
    <property type="match status" value="1"/>
</dbReference>
<dbReference type="InterPro" id="IPR011032">
    <property type="entry name" value="GroES-like_sf"/>
</dbReference>
<gene>
    <name evidence="2" type="ORF">F5X71_14065</name>
</gene>
<sequence length="331" mass="34494">MDAVYCQRPDPADPLAALRIGERPQPAAPVGWTTVRMRAASLNMRDIATLRGIGVPAHAYPLILGNDGAGTLADGSEVVVHASVGSAGWTGPEALDPDRMVLGSYHQGTFAGCATIPRRNAVPKPPELSFAEAACLPTAWLTAYRMLFVTAGVRAGQTIVVRGRRGLGSIATALIALAAAADIEVCVRADAADHALARRCGAAVVTSAEQPLPTGLDAAFDAGIDVADWWWPIEVLRPGAPIVCSGYRAGAITGFDTVAAARALHTLIFAEHRLVGSGMGTAADLAALMDFLVRTGLRPRIAREFTLRDAATGFRAMLGASVAGKIVFQIP</sequence>
<dbReference type="PANTHER" id="PTHR45033:SF3">
    <property type="entry name" value="DEHYDROGENASE, PUTATIVE (AFU_ORTHOLOGUE AFUA_2G13270)-RELATED"/>
    <property type="match status" value="1"/>
</dbReference>
<dbReference type="SMART" id="SM00829">
    <property type="entry name" value="PKS_ER"/>
    <property type="match status" value="1"/>
</dbReference>
<dbReference type="Proteomes" id="UP000501705">
    <property type="component" value="Chromosome"/>
</dbReference>
<dbReference type="SUPFAM" id="SSF50129">
    <property type="entry name" value="GroES-like"/>
    <property type="match status" value="1"/>
</dbReference>
<dbReference type="InterPro" id="IPR013154">
    <property type="entry name" value="ADH-like_N"/>
</dbReference>
<dbReference type="InterPro" id="IPR020843">
    <property type="entry name" value="ER"/>
</dbReference>
<dbReference type="Gene3D" id="3.40.50.720">
    <property type="entry name" value="NAD(P)-binding Rossmann-like Domain"/>
    <property type="match status" value="1"/>
</dbReference>
<name>A0A6G9XQR5_NOCBR</name>
<organism evidence="2 3">
    <name type="scientific">Nocardia brasiliensis</name>
    <dbReference type="NCBI Taxonomy" id="37326"/>
    <lineage>
        <taxon>Bacteria</taxon>
        <taxon>Bacillati</taxon>
        <taxon>Actinomycetota</taxon>
        <taxon>Actinomycetes</taxon>
        <taxon>Mycobacteriales</taxon>
        <taxon>Nocardiaceae</taxon>
        <taxon>Nocardia</taxon>
    </lineage>
</organism>
<dbReference type="Gene3D" id="3.90.180.10">
    <property type="entry name" value="Medium-chain alcohol dehydrogenases, catalytic domain"/>
    <property type="match status" value="1"/>
</dbReference>
<dbReference type="RefSeq" id="WP_167462359.1">
    <property type="nucleotide sequence ID" value="NZ_CP046171.1"/>
</dbReference>
<evidence type="ECO:0000313" key="3">
    <source>
        <dbReference type="Proteomes" id="UP000501705"/>
    </source>
</evidence>
<protein>
    <submittedName>
        <fullName evidence="2">Alcohol dehydrogenase</fullName>
    </submittedName>
</protein>
<evidence type="ECO:0000313" key="2">
    <source>
        <dbReference type="EMBL" id="QIS03291.1"/>
    </source>
</evidence>
<accession>A0A6G9XQR5</accession>
<reference evidence="2 3" key="1">
    <citation type="journal article" date="2019" name="ACS Chem. Biol.">
        <title>Identification and Mobilization of a Cryptic Antibiotic Biosynthesis Gene Locus from a Human-Pathogenic Nocardia Isolate.</title>
        <authorList>
            <person name="Herisse M."/>
            <person name="Ishida K."/>
            <person name="Porter J.L."/>
            <person name="Howden B."/>
            <person name="Hertweck C."/>
            <person name="Stinear T.P."/>
            <person name="Pidot S.J."/>
        </authorList>
    </citation>
    <scope>NUCLEOTIDE SEQUENCE [LARGE SCALE GENOMIC DNA]</scope>
    <source>
        <strain evidence="2 3">AUSMDU00024985</strain>
    </source>
</reference>
<dbReference type="GO" id="GO:0016491">
    <property type="term" value="F:oxidoreductase activity"/>
    <property type="evidence" value="ECO:0007669"/>
    <property type="project" value="InterPro"/>
</dbReference>